<sequence length="122" mass="12689">MWAYLLQPSRQLAGKPPPSQPKHRKVLRADVSCGGRKMTFMLPIREQGGNVGADAEGKNSPPELSGTGLPHAPSAPAAVETAEPPGPLADVSSPPPSAAGPIDPWRSPAYCPPGPFLAETFC</sequence>
<evidence type="ECO:0000313" key="2">
    <source>
        <dbReference type="EMBL" id="MEQ2290462.1"/>
    </source>
</evidence>
<evidence type="ECO:0000256" key="1">
    <source>
        <dbReference type="SAM" id="MobiDB-lite"/>
    </source>
</evidence>
<name>A0ABV0Y9Z8_9TELE</name>
<gene>
    <name evidence="2" type="ORF">AMECASPLE_003549</name>
</gene>
<organism evidence="2 3">
    <name type="scientific">Ameca splendens</name>
    <dbReference type="NCBI Taxonomy" id="208324"/>
    <lineage>
        <taxon>Eukaryota</taxon>
        <taxon>Metazoa</taxon>
        <taxon>Chordata</taxon>
        <taxon>Craniata</taxon>
        <taxon>Vertebrata</taxon>
        <taxon>Euteleostomi</taxon>
        <taxon>Actinopterygii</taxon>
        <taxon>Neopterygii</taxon>
        <taxon>Teleostei</taxon>
        <taxon>Neoteleostei</taxon>
        <taxon>Acanthomorphata</taxon>
        <taxon>Ovalentaria</taxon>
        <taxon>Atherinomorphae</taxon>
        <taxon>Cyprinodontiformes</taxon>
        <taxon>Goodeidae</taxon>
        <taxon>Ameca</taxon>
    </lineage>
</organism>
<feature type="region of interest" description="Disordered" evidence="1">
    <location>
        <begin position="1"/>
        <end position="26"/>
    </location>
</feature>
<dbReference type="EMBL" id="JAHRIP010028356">
    <property type="protein sequence ID" value="MEQ2290462.1"/>
    <property type="molecule type" value="Genomic_DNA"/>
</dbReference>
<feature type="region of interest" description="Disordered" evidence="1">
    <location>
        <begin position="44"/>
        <end position="112"/>
    </location>
</feature>
<proteinExistence type="predicted"/>
<evidence type="ECO:0000313" key="3">
    <source>
        <dbReference type="Proteomes" id="UP001469553"/>
    </source>
</evidence>
<reference evidence="2 3" key="1">
    <citation type="submission" date="2021-06" db="EMBL/GenBank/DDBJ databases">
        <authorList>
            <person name="Palmer J.M."/>
        </authorList>
    </citation>
    <scope>NUCLEOTIDE SEQUENCE [LARGE SCALE GENOMIC DNA]</scope>
    <source>
        <strain evidence="2 3">AS_MEX2019</strain>
        <tissue evidence="2">Muscle</tissue>
    </source>
</reference>
<keyword evidence="3" id="KW-1185">Reference proteome</keyword>
<accession>A0ABV0Y9Z8</accession>
<dbReference type="Proteomes" id="UP001469553">
    <property type="component" value="Unassembled WGS sequence"/>
</dbReference>
<comment type="caution">
    <text evidence="2">The sequence shown here is derived from an EMBL/GenBank/DDBJ whole genome shotgun (WGS) entry which is preliminary data.</text>
</comment>
<protein>
    <submittedName>
        <fullName evidence="2">Uncharacterized protein</fullName>
    </submittedName>
</protein>